<evidence type="ECO:0000256" key="8">
    <source>
        <dbReference type="ARBA" id="ARBA00022842"/>
    </source>
</evidence>
<dbReference type="GO" id="GO:0008967">
    <property type="term" value="F:phosphoglycolate phosphatase activity"/>
    <property type="evidence" value="ECO:0007669"/>
    <property type="project" value="UniProtKB-EC"/>
</dbReference>
<dbReference type="Gene3D" id="1.10.150.240">
    <property type="entry name" value="Putative phosphatase, domain 2"/>
    <property type="match status" value="1"/>
</dbReference>
<dbReference type="InterPro" id="IPR041492">
    <property type="entry name" value="HAD_2"/>
</dbReference>
<keyword evidence="6 10" id="KW-0479">Metal-binding</keyword>
<evidence type="ECO:0000256" key="10">
    <source>
        <dbReference type="HAMAP-Rule" id="MF_00495"/>
    </source>
</evidence>
<evidence type="ECO:0000313" key="11">
    <source>
        <dbReference type="EMBL" id="MDQ0394289.1"/>
    </source>
</evidence>
<dbReference type="EC" id="3.1.3.18" evidence="5 10"/>
<dbReference type="InterPro" id="IPR036412">
    <property type="entry name" value="HAD-like_sf"/>
</dbReference>
<comment type="similarity">
    <text evidence="4 10">Belongs to the HAD-like hydrolase superfamily. CbbY/CbbZ/Gph/YieH family.</text>
</comment>
<dbReference type="SFLD" id="SFLDG01129">
    <property type="entry name" value="C1.5:_HAD__Beta-PGM__Phosphata"/>
    <property type="match status" value="1"/>
</dbReference>
<feature type="active site" description="Nucleophile" evidence="10">
    <location>
        <position position="9"/>
    </location>
</feature>
<dbReference type="Gene3D" id="3.40.50.1000">
    <property type="entry name" value="HAD superfamily/HAD-like"/>
    <property type="match status" value="1"/>
</dbReference>
<evidence type="ECO:0000256" key="1">
    <source>
        <dbReference type="ARBA" id="ARBA00000830"/>
    </source>
</evidence>
<evidence type="ECO:0000313" key="12">
    <source>
        <dbReference type="Proteomes" id="UP001237448"/>
    </source>
</evidence>
<evidence type="ECO:0000256" key="7">
    <source>
        <dbReference type="ARBA" id="ARBA00022801"/>
    </source>
</evidence>
<dbReference type="PANTHER" id="PTHR43434:SF1">
    <property type="entry name" value="PHOSPHOGLYCOLATE PHOSPHATASE"/>
    <property type="match status" value="1"/>
</dbReference>
<comment type="cofactor">
    <cofactor evidence="2 10">
        <name>Mg(2+)</name>
        <dbReference type="ChEBI" id="CHEBI:18420"/>
    </cofactor>
</comment>
<protein>
    <recommendedName>
        <fullName evidence="5 10">Phosphoglycolate phosphatase</fullName>
        <shortName evidence="10">PGP</shortName>
        <shortName evidence="10">PGPase</shortName>
        <ecNumber evidence="5 10">3.1.3.18</ecNumber>
    </recommendedName>
</protein>
<keyword evidence="12" id="KW-1185">Reference proteome</keyword>
<reference evidence="11 12" key="1">
    <citation type="submission" date="2023-07" db="EMBL/GenBank/DDBJ databases">
        <title>Genomic Encyclopedia of Type Strains, Phase IV (KMG-IV): sequencing the most valuable type-strain genomes for metagenomic binning, comparative biology and taxonomic classification.</title>
        <authorList>
            <person name="Goeker M."/>
        </authorList>
    </citation>
    <scope>NUCLEOTIDE SEQUENCE [LARGE SCALE GENOMIC DNA]</scope>
    <source>
        <strain evidence="11 12">DSM 5896</strain>
    </source>
</reference>
<dbReference type="EMBL" id="JAUSVK010000001">
    <property type="protein sequence ID" value="MDQ0394289.1"/>
    <property type="molecule type" value="Genomic_DNA"/>
</dbReference>
<feature type="binding site" evidence="10">
    <location>
        <position position="11"/>
    </location>
    <ligand>
        <name>Mg(2+)</name>
        <dbReference type="ChEBI" id="CHEBI:18420"/>
    </ligand>
</feature>
<dbReference type="Pfam" id="PF13419">
    <property type="entry name" value="HAD_2"/>
    <property type="match status" value="1"/>
</dbReference>
<dbReference type="InterPro" id="IPR006439">
    <property type="entry name" value="HAD-SF_hydro_IA"/>
</dbReference>
<dbReference type="HAMAP" id="MF_00495">
    <property type="entry name" value="GPH_hydrolase_bact"/>
    <property type="match status" value="1"/>
</dbReference>
<dbReference type="InterPro" id="IPR037512">
    <property type="entry name" value="PGPase_prok"/>
</dbReference>
<dbReference type="PANTHER" id="PTHR43434">
    <property type="entry name" value="PHOSPHOGLYCOLATE PHOSPHATASE"/>
    <property type="match status" value="1"/>
</dbReference>
<comment type="caution">
    <text evidence="11">The sequence shown here is derived from an EMBL/GenBank/DDBJ whole genome shotgun (WGS) entry which is preliminary data.</text>
</comment>
<evidence type="ECO:0000256" key="5">
    <source>
        <dbReference type="ARBA" id="ARBA00013078"/>
    </source>
</evidence>
<evidence type="ECO:0000256" key="6">
    <source>
        <dbReference type="ARBA" id="ARBA00022723"/>
    </source>
</evidence>
<dbReference type="NCBIfam" id="TIGR01549">
    <property type="entry name" value="HAD-SF-IA-v1"/>
    <property type="match status" value="1"/>
</dbReference>
<name>A0ABU0FJJ9_9HYPH</name>
<feature type="binding site" evidence="10">
    <location>
        <position position="9"/>
    </location>
    <ligand>
        <name>Mg(2+)</name>
        <dbReference type="ChEBI" id="CHEBI:18420"/>
    </ligand>
</feature>
<evidence type="ECO:0000256" key="4">
    <source>
        <dbReference type="ARBA" id="ARBA00006171"/>
    </source>
</evidence>
<dbReference type="Proteomes" id="UP001237448">
    <property type="component" value="Unassembled WGS sequence"/>
</dbReference>
<keyword evidence="7 10" id="KW-0378">Hydrolase</keyword>
<dbReference type="InterPro" id="IPR023198">
    <property type="entry name" value="PGP-like_dom2"/>
</dbReference>
<comment type="catalytic activity">
    <reaction evidence="1 10">
        <text>2-phosphoglycolate + H2O = glycolate + phosphate</text>
        <dbReference type="Rhea" id="RHEA:14369"/>
        <dbReference type="ChEBI" id="CHEBI:15377"/>
        <dbReference type="ChEBI" id="CHEBI:29805"/>
        <dbReference type="ChEBI" id="CHEBI:43474"/>
        <dbReference type="ChEBI" id="CHEBI:58033"/>
        <dbReference type="EC" id="3.1.3.18"/>
    </reaction>
</comment>
<organism evidence="11 12">
    <name type="scientific">Labrys monachus</name>
    <dbReference type="NCBI Taxonomy" id="217067"/>
    <lineage>
        <taxon>Bacteria</taxon>
        <taxon>Pseudomonadati</taxon>
        <taxon>Pseudomonadota</taxon>
        <taxon>Alphaproteobacteria</taxon>
        <taxon>Hyphomicrobiales</taxon>
        <taxon>Xanthobacteraceae</taxon>
        <taxon>Labrys</taxon>
    </lineage>
</organism>
<dbReference type="InterPro" id="IPR050155">
    <property type="entry name" value="HAD-like_hydrolase_sf"/>
</dbReference>
<accession>A0ABU0FJJ9</accession>
<gene>
    <name evidence="11" type="ORF">J3R73_004081</name>
</gene>
<proteinExistence type="inferred from homology"/>
<dbReference type="RefSeq" id="WP_307431026.1">
    <property type="nucleotide sequence ID" value="NZ_JAUSVK010000001.1"/>
</dbReference>
<keyword evidence="9 10" id="KW-0119">Carbohydrate metabolism</keyword>
<evidence type="ECO:0000256" key="2">
    <source>
        <dbReference type="ARBA" id="ARBA00001946"/>
    </source>
</evidence>
<comment type="pathway">
    <text evidence="3 10">Organic acid metabolism; glycolate biosynthesis; glycolate from 2-phosphoglycolate: step 1/1.</text>
</comment>
<dbReference type="SFLD" id="SFLDS00003">
    <property type="entry name" value="Haloacid_Dehalogenase"/>
    <property type="match status" value="1"/>
</dbReference>
<feature type="binding site" evidence="10">
    <location>
        <position position="171"/>
    </location>
    <ligand>
        <name>Mg(2+)</name>
        <dbReference type="ChEBI" id="CHEBI:18420"/>
    </ligand>
</feature>
<evidence type="ECO:0000256" key="9">
    <source>
        <dbReference type="ARBA" id="ARBA00023277"/>
    </source>
</evidence>
<sequence length="225" mass="23715">MRPQTVIFDLDGTLVDSAADLMGTLNFILAREGAPILPVESARSLLGAGARALLERGFAMDGRAIEPLRMDVLYRDFLAYYADHLADETVPFDGVREALDLLKGRGAVLGVCTNKVTEHSVRLLDALGLSSYFSAVCGRDAFAWCKPDARHLTLSIGAAGGDEAAAIMIGDSKTDIATAINAGLPSVCVDFGYTDIPARDLGATAVISHFNELVAAIDKIAASDA</sequence>
<evidence type="ECO:0000256" key="3">
    <source>
        <dbReference type="ARBA" id="ARBA00004818"/>
    </source>
</evidence>
<dbReference type="SUPFAM" id="SSF56784">
    <property type="entry name" value="HAD-like"/>
    <property type="match status" value="1"/>
</dbReference>
<comment type="function">
    <text evidence="10">Specifically catalyzes the dephosphorylation of 2-phosphoglycolate. Is involved in the dissimilation of the intracellular 2-phosphoglycolate formed during the DNA repair of 3'-phosphoglycolate ends, a major class of DNA lesions induced by oxidative stress.</text>
</comment>
<keyword evidence="8 10" id="KW-0460">Magnesium</keyword>
<dbReference type="InterPro" id="IPR023214">
    <property type="entry name" value="HAD_sf"/>
</dbReference>